<feature type="transmembrane region" description="Helical" evidence="2">
    <location>
        <begin position="394"/>
        <end position="421"/>
    </location>
</feature>
<gene>
    <name evidence="4" type="ORF">TrST_g5390</name>
</gene>
<dbReference type="GO" id="GO:0016020">
    <property type="term" value="C:membrane"/>
    <property type="evidence" value="ECO:0007669"/>
    <property type="project" value="UniProtKB-SubCell"/>
</dbReference>
<evidence type="ECO:0000256" key="1">
    <source>
        <dbReference type="ARBA" id="ARBA00004141"/>
    </source>
</evidence>
<dbReference type="Pfam" id="PF07690">
    <property type="entry name" value="MFS_1"/>
    <property type="match status" value="1"/>
</dbReference>
<dbReference type="Proteomes" id="UP001165085">
    <property type="component" value="Unassembled WGS sequence"/>
</dbReference>
<dbReference type="InterPro" id="IPR011701">
    <property type="entry name" value="MFS"/>
</dbReference>
<dbReference type="PROSITE" id="PS50850">
    <property type="entry name" value="MFS"/>
    <property type="match status" value="1"/>
</dbReference>
<feature type="transmembrane region" description="Helical" evidence="2">
    <location>
        <begin position="142"/>
        <end position="160"/>
    </location>
</feature>
<dbReference type="InterPro" id="IPR036259">
    <property type="entry name" value="MFS_trans_sf"/>
</dbReference>
<feature type="transmembrane region" description="Helical" evidence="2">
    <location>
        <begin position="334"/>
        <end position="352"/>
    </location>
</feature>
<dbReference type="EMBL" id="BRXY01000482">
    <property type="protein sequence ID" value="GMH97138.1"/>
    <property type="molecule type" value="Genomic_DNA"/>
</dbReference>
<dbReference type="GO" id="GO:0022857">
    <property type="term" value="F:transmembrane transporter activity"/>
    <property type="evidence" value="ECO:0007669"/>
    <property type="project" value="InterPro"/>
</dbReference>
<keyword evidence="2" id="KW-0472">Membrane</keyword>
<dbReference type="Gene3D" id="1.20.1250.20">
    <property type="entry name" value="MFS general substrate transporter like domains"/>
    <property type="match status" value="2"/>
</dbReference>
<accession>A0A9W7F137</accession>
<dbReference type="InterPro" id="IPR020846">
    <property type="entry name" value="MFS_dom"/>
</dbReference>
<comment type="caution">
    <text evidence="4">The sequence shown here is derived from an EMBL/GenBank/DDBJ whole genome shotgun (WGS) entry which is preliminary data.</text>
</comment>
<feature type="transmembrane region" description="Helical" evidence="2">
    <location>
        <begin position="275"/>
        <end position="294"/>
    </location>
</feature>
<keyword evidence="2" id="KW-0812">Transmembrane</keyword>
<feature type="transmembrane region" description="Helical" evidence="2">
    <location>
        <begin position="300"/>
        <end position="322"/>
    </location>
</feature>
<protein>
    <recommendedName>
        <fullName evidence="3">Major facilitator superfamily (MFS) profile domain-containing protein</fullName>
    </recommendedName>
</protein>
<reference evidence="5" key="1">
    <citation type="journal article" date="2023" name="Commun. Biol.">
        <title>Genome analysis of Parmales, the sister group of diatoms, reveals the evolutionary specialization of diatoms from phago-mixotrophs to photoautotrophs.</title>
        <authorList>
            <person name="Ban H."/>
            <person name="Sato S."/>
            <person name="Yoshikawa S."/>
            <person name="Yamada K."/>
            <person name="Nakamura Y."/>
            <person name="Ichinomiya M."/>
            <person name="Sato N."/>
            <person name="Blanc-Mathieu R."/>
            <person name="Endo H."/>
            <person name="Kuwata A."/>
            <person name="Ogata H."/>
        </authorList>
    </citation>
    <scope>NUCLEOTIDE SEQUENCE [LARGE SCALE GENOMIC DNA]</scope>
    <source>
        <strain evidence="5">NIES 3701</strain>
    </source>
</reference>
<feature type="transmembrane region" description="Helical" evidence="2">
    <location>
        <begin position="433"/>
        <end position="452"/>
    </location>
</feature>
<dbReference type="AlphaFoldDB" id="A0A9W7F137"/>
<comment type="subcellular location">
    <subcellularLocation>
        <location evidence="1">Membrane</location>
        <topology evidence="1">Multi-pass membrane protein</topology>
    </subcellularLocation>
</comment>
<feature type="transmembrane region" description="Helical" evidence="2">
    <location>
        <begin position="117"/>
        <end position="136"/>
    </location>
</feature>
<feature type="transmembrane region" description="Helical" evidence="2">
    <location>
        <begin position="181"/>
        <end position="202"/>
    </location>
</feature>
<feature type="transmembrane region" description="Helical" evidence="2">
    <location>
        <begin position="358"/>
        <end position="382"/>
    </location>
</feature>
<dbReference type="PANTHER" id="PTHR23528">
    <property type="match status" value="1"/>
</dbReference>
<dbReference type="PANTHER" id="PTHR23528:SF1">
    <property type="entry name" value="MAJOR FACILITATOR SUPERFAMILY (MFS) PROFILE DOMAIN-CONTAINING PROTEIN"/>
    <property type="match status" value="1"/>
</dbReference>
<feature type="transmembrane region" description="Helical" evidence="2">
    <location>
        <begin position="46"/>
        <end position="70"/>
    </location>
</feature>
<name>A0A9W7F137_9STRA</name>
<organism evidence="4 5">
    <name type="scientific">Triparma strigata</name>
    <dbReference type="NCBI Taxonomy" id="1606541"/>
    <lineage>
        <taxon>Eukaryota</taxon>
        <taxon>Sar</taxon>
        <taxon>Stramenopiles</taxon>
        <taxon>Ochrophyta</taxon>
        <taxon>Bolidophyceae</taxon>
        <taxon>Parmales</taxon>
        <taxon>Triparmaceae</taxon>
        <taxon>Triparma</taxon>
    </lineage>
</organism>
<evidence type="ECO:0000256" key="2">
    <source>
        <dbReference type="SAM" id="Phobius"/>
    </source>
</evidence>
<evidence type="ECO:0000313" key="5">
    <source>
        <dbReference type="Proteomes" id="UP001165085"/>
    </source>
</evidence>
<proteinExistence type="predicted"/>
<feature type="transmembrane region" description="Helical" evidence="2">
    <location>
        <begin position="82"/>
        <end position="105"/>
    </location>
</feature>
<sequence length="458" mass="49976">MRSNYASSADSENSLLLSREQSKSISVDDPYSALAPSKQLQSLPRLMSTFSFCFANGCMLCSYFIITLPLESARISEDLKSLYLGCFIAIAGLTQLMCPLIGMLSDICSHRWGRRRPFMVLGGLFGCTFLSLQLYASVNELWGLYSFAFAMSMMSLNTIFSSMVGMVPDLIDESQVGAANGVQAVLSVTGGLFGFGFFYFVLDKQIPGLYVLYIFLVASTIVLTVLSAQETPIPIPYNGERRIFHSLPISEVKKSYYLTPSEHGDFFWVTLSRTFYYMGISAQTFFLYFLKDIIKMSDPAAGVSILSSVAQCSAALSAYPVGLFSDRLNRGRKMFIYGSCFILAIGNAAFLFCRNLTSVIVISGLIGMGNGGYLSMDSALAVDCLPNKEESAKYLGIWGVASFIGTALGPMIGGPLLYFAGQTDIPGNYSIEGYALLLSMSVVYFIIAALVLKKVKSD</sequence>
<dbReference type="SUPFAM" id="SSF103473">
    <property type="entry name" value="MFS general substrate transporter"/>
    <property type="match status" value="1"/>
</dbReference>
<dbReference type="OrthoDB" id="197206at2759"/>
<feature type="transmembrane region" description="Helical" evidence="2">
    <location>
        <begin position="208"/>
        <end position="228"/>
    </location>
</feature>
<keyword evidence="5" id="KW-1185">Reference proteome</keyword>
<evidence type="ECO:0000259" key="3">
    <source>
        <dbReference type="PROSITE" id="PS50850"/>
    </source>
</evidence>
<feature type="domain" description="Major facilitator superfamily (MFS) profile" evidence="3">
    <location>
        <begin position="265"/>
        <end position="458"/>
    </location>
</feature>
<evidence type="ECO:0000313" key="4">
    <source>
        <dbReference type="EMBL" id="GMH97138.1"/>
    </source>
</evidence>
<keyword evidence="2" id="KW-1133">Transmembrane helix</keyword>